<comment type="caution">
    <text evidence="1">The sequence shown here is derived from an EMBL/GenBank/DDBJ whole genome shotgun (WGS) entry which is preliminary data.</text>
</comment>
<dbReference type="InterPro" id="IPR019587">
    <property type="entry name" value="Polyketide_cyclase/dehydratase"/>
</dbReference>
<evidence type="ECO:0000313" key="2">
    <source>
        <dbReference type="Proteomes" id="UP000243053"/>
    </source>
</evidence>
<dbReference type="PANTHER" id="PTHR39332:SF7">
    <property type="entry name" value="SRPBCC FAMILY PROTEIN"/>
    <property type="match status" value="1"/>
</dbReference>
<dbReference type="SUPFAM" id="SSF55961">
    <property type="entry name" value="Bet v1-like"/>
    <property type="match status" value="1"/>
</dbReference>
<protein>
    <recommendedName>
        <fullName evidence="3">Polyketide cyclase/dehydrase</fullName>
    </recommendedName>
</protein>
<evidence type="ECO:0008006" key="3">
    <source>
        <dbReference type="Google" id="ProtNLM"/>
    </source>
</evidence>
<accession>A0A1Y5EM94</accession>
<reference evidence="2" key="1">
    <citation type="journal article" date="2017" name="Proc. Natl. Acad. Sci. U.S.A.">
        <title>Simulation of Deepwater Horizon oil plume reveals substrate specialization within a complex community of hydrocarbon degraders.</title>
        <authorList>
            <person name="Hu P."/>
            <person name="Dubinsky E.A."/>
            <person name="Probst A.J."/>
            <person name="Wang J."/>
            <person name="Sieber C.M.K."/>
            <person name="Tom L.M."/>
            <person name="Gardinali P."/>
            <person name="Banfield J.F."/>
            <person name="Atlas R.M."/>
            <person name="Andersen G.L."/>
        </authorList>
    </citation>
    <scope>NUCLEOTIDE SEQUENCE [LARGE SCALE GENOMIC DNA]</scope>
</reference>
<dbReference type="Pfam" id="PF10604">
    <property type="entry name" value="Polyketide_cyc2"/>
    <property type="match status" value="1"/>
</dbReference>
<gene>
    <name evidence="1" type="ORF">A9Q75_04205</name>
</gene>
<dbReference type="PANTHER" id="PTHR39332">
    <property type="entry name" value="BLL4707 PROTEIN"/>
    <property type="match status" value="1"/>
</dbReference>
<dbReference type="InterPro" id="IPR023393">
    <property type="entry name" value="START-like_dom_sf"/>
</dbReference>
<dbReference type="AlphaFoldDB" id="A0A1Y5EM94"/>
<sequence>MAHHCEKTLKVNVPAEKVWKVLEDYNNIKKFAMTIKSSASANEISSGLGAKRTCTFNDGSSLVEEIIEYQEGQGYKMDISNHSMPLKSMQSEMKVTPIDENSSEIYMSADFVVKGGPLGWVMGQLIMQPVMKSIFKKVMAGLAYHSLTGEIISEKLPSNEELAQIIHA</sequence>
<name>A0A1Y5EM94_COLPS</name>
<organism evidence="1 2">
    <name type="scientific">Colwellia psychrerythraea</name>
    <name type="common">Vibrio psychroerythus</name>
    <dbReference type="NCBI Taxonomy" id="28229"/>
    <lineage>
        <taxon>Bacteria</taxon>
        <taxon>Pseudomonadati</taxon>
        <taxon>Pseudomonadota</taxon>
        <taxon>Gammaproteobacteria</taxon>
        <taxon>Alteromonadales</taxon>
        <taxon>Colwelliaceae</taxon>
        <taxon>Colwellia</taxon>
    </lineage>
</organism>
<dbReference type="Proteomes" id="UP000243053">
    <property type="component" value="Unassembled WGS sequence"/>
</dbReference>
<proteinExistence type="predicted"/>
<dbReference type="Gene3D" id="3.30.530.20">
    <property type="match status" value="1"/>
</dbReference>
<dbReference type="CDD" id="cd07821">
    <property type="entry name" value="PYR_PYL_RCAR_like"/>
    <property type="match status" value="1"/>
</dbReference>
<evidence type="ECO:0000313" key="1">
    <source>
        <dbReference type="EMBL" id="OUR83833.1"/>
    </source>
</evidence>
<dbReference type="EMBL" id="MAAF01000025">
    <property type="protein sequence ID" value="OUR83833.1"/>
    <property type="molecule type" value="Genomic_DNA"/>
</dbReference>